<keyword evidence="4" id="KW-1185">Reference proteome</keyword>
<evidence type="ECO:0008006" key="5">
    <source>
        <dbReference type="Google" id="ProtNLM"/>
    </source>
</evidence>
<keyword evidence="2" id="KW-0812">Transmembrane</keyword>
<evidence type="ECO:0000313" key="4">
    <source>
        <dbReference type="Proteomes" id="UP001500063"/>
    </source>
</evidence>
<evidence type="ECO:0000256" key="1">
    <source>
        <dbReference type="SAM" id="MobiDB-lite"/>
    </source>
</evidence>
<feature type="transmembrane region" description="Helical" evidence="2">
    <location>
        <begin position="113"/>
        <end position="130"/>
    </location>
</feature>
<keyword evidence="2" id="KW-0472">Membrane</keyword>
<dbReference type="PANTHER" id="PTHR39162:SF1">
    <property type="entry name" value="SPORULATION PROTEIN YTFJ"/>
    <property type="match status" value="1"/>
</dbReference>
<dbReference type="PANTHER" id="PTHR39162">
    <property type="entry name" value="GLL3345 PROTEIN"/>
    <property type="match status" value="1"/>
</dbReference>
<organism evidence="3 4">
    <name type="scientific">Streptomyces blastmyceticus</name>
    <dbReference type="NCBI Taxonomy" id="68180"/>
    <lineage>
        <taxon>Bacteria</taxon>
        <taxon>Bacillati</taxon>
        <taxon>Actinomycetota</taxon>
        <taxon>Actinomycetes</taxon>
        <taxon>Kitasatosporales</taxon>
        <taxon>Streptomycetaceae</taxon>
        <taxon>Streptomyces</taxon>
    </lineage>
</organism>
<evidence type="ECO:0000256" key="2">
    <source>
        <dbReference type="SAM" id="Phobius"/>
    </source>
</evidence>
<sequence length="139" mass="13931">MTTSDTPNEPVPTADTAAAPVPVTRLERLAGKLGSRASATAVYGEPVTSGGVTVIPVAEISYGFAGGAGREAGAAGTGEGGGGGGFSARPRGFIEIKDGTTTYKSLRAPWVDVVVPLAALLAGAAVPRLVRRLAARRSR</sequence>
<feature type="region of interest" description="Disordered" evidence="1">
    <location>
        <begin position="1"/>
        <end position="22"/>
    </location>
</feature>
<comment type="caution">
    <text evidence="3">The sequence shown here is derived from an EMBL/GenBank/DDBJ whole genome shotgun (WGS) entry which is preliminary data.</text>
</comment>
<accession>A0ABP3GN74</accession>
<dbReference type="Proteomes" id="UP001500063">
    <property type="component" value="Unassembled WGS sequence"/>
</dbReference>
<evidence type="ECO:0000313" key="3">
    <source>
        <dbReference type="EMBL" id="GAA0348600.1"/>
    </source>
</evidence>
<feature type="region of interest" description="Disordered" evidence="1">
    <location>
        <begin position="71"/>
        <end position="90"/>
    </location>
</feature>
<dbReference type="EMBL" id="BAAABW010000015">
    <property type="protein sequence ID" value="GAA0348600.1"/>
    <property type="molecule type" value="Genomic_DNA"/>
</dbReference>
<dbReference type="RefSeq" id="WP_344117998.1">
    <property type="nucleotide sequence ID" value="NZ_BAAABW010000015.1"/>
</dbReference>
<dbReference type="InterPro" id="IPR014229">
    <property type="entry name" value="Spore_YtfJ"/>
</dbReference>
<dbReference type="Pfam" id="PF09579">
    <property type="entry name" value="Spore_YtfJ"/>
    <property type="match status" value="1"/>
</dbReference>
<feature type="compositionally biased region" description="Gly residues" evidence="1">
    <location>
        <begin position="71"/>
        <end position="86"/>
    </location>
</feature>
<feature type="compositionally biased region" description="Low complexity" evidence="1">
    <location>
        <begin position="11"/>
        <end position="22"/>
    </location>
</feature>
<protein>
    <recommendedName>
        <fullName evidence="5">Sporulation protein</fullName>
    </recommendedName>
</protein>
<keyword evidence="2" id="KW-1133">Transmembrane helix</keyword>
<name>A0ABP3GN74_9ACTN</name>
<gene>
    <name evidence="3" type="ORF">GCM10010319_26570</name>
</gene>
<proteinExistence type="predicted"/>
<reference evidence="4" key="1">
    <citation type="journal article" date="2019" name="Int. J. Syst. Evol. Microbiol.">
        <title>The Global Catalogue of Microorganisms (GCM) 10K type strain sequencing project: providing services to taxonomists for standard genome sequencing and annotation.</title>
        <authorList>
            <consortium name="The Broad Institute Genomics Platform"/>
            <consortium name="The Broad Institute Genome Sequencing Center for Infectious Disease"/>
            <person name="Wu L."/>
            <person name="Ma J."/>
        </authorList>
    </citation>
    <scope>NUCLEOTIDE SEQUENCE [LARGE SCALE GENOMIC DNA]</scope>
    <source>
        <strain evidence="4">JCM 4565</strain>
    </source>
</reference>